<proteinExistence type="predicted"/>
<sequence length="284" mass="31061">MLEVSRHTTYAEDAVEALDRLDDDVRRGVEMVGGYTGRLNLLFMSAVDRVGHQAVVDPRAEARESWLGLVFALDVGTAIFTVASAEKGSDLTCRIGEQEYLLTATGPVSYASPQNWLTTLWLAITARDGGALQHLADVPAEALGAGTAPEYLHDMVRMFQLFLHREPGVEAALNAALRNSDPAQLPEGIRDYTTHISFPIMTLFHHLLQEGNEQQFNDALAEALRQHKTYWSADDEREESPLGYIALGPLALAAMAHDTGTQITVTSDYLPTGLLNGTTRIENA</sequence>
<organism evidence="1 2">
    <name type="scientific">Saccharothrix coeruleofusca</name>
    <dbReference type="NCBI Taxonomy" id="33919"/>
    <lineage>
        <taxon>Bacteria</taxon>
        <taxon>Bacillati</taxon>
        <taxon>Actinomycetota</taxon>
        <taxon>Actinomycetes</taxon>
        <taxon>Pseudonocardiales</taxon>
        <taxon>Pseudonocardiaceae</taxon>
        <taxon>Saccharothrix</taxon>
    </lineage>
</organism>
<keyword evidence="2" id="KW-1185">Reference proteome</keyword>
<accession>A0A918AM06</accession>
<protein>
    <recommendedName>
        <fullName evidence="3">Immunity protein 49 of polymorphic toxin system</fullName>
    </recommendedName>
</protein>
<gene>
    <name evidence="1" type="ORF">GCM10010185_23690</name>
</gene>
<dbReference type="EMBL" id="BMRG01000003">
    <property type="protein sequence ID" value="GGP50644.1"/>
    <property type="molecule type" value="Genomic_DNA"/>
</dbReference>
<dbReference type="Pfam" id="PF15575">
    <property type="entry name" value="Imm49"/>
    <property type="match status" value="1"/>
</dbReference>
<reference evidence="1" key="2">
    <citation type="submission" date="2020-09" db="EMBL/GenBank/DDBJ databases">
        <authorList>
            <person name="Sun Q."/>
            <person name="Ohkuma M."/>
        </authorList>
    </citation>
    <scope>NUCLEOTIDE SEQUENCE</scope>
    <source>
        <strain evidence="1">JCM 3313</strain>
    </source>
</reference>
<comment type="caution">
    <text evidence="1">The sequence shown here is derived from an EMBL/GenBank/DDBJ whole genome shotgun (WGS) entry which is preliminary data.</text>
</comment>
<evidence type="ECO:0000313" key="2">
    <source>
        <dbReference type="Proteomes" id="UP000639606"/>
    </source>
</evidence>
<dbReference type="AlphaFoldDB" id="A0A918AM06"/>
<dbReference type="InterPro" id="IPR029074">
    <property type="entry name" value="Imm49"/>
</dbReference>
<reference evidence="1" key="1">
    <citation type="journal article" date="2014" name="Int. J. Syst. Evol. Microbiol.">
        <title>Complete genome sequence of Corynebacterium casei LMG S-19264T (=DSM 44701T), isolated from a smear-ripened cheese.</title>
        <authorList>
            <consortium name="US DOE Joint Genome Institute (JGI-PGF)"/>
            <person name="Walter F."/>
            <person name="Albersmeier A."/>
            <person name="Kalinowski J."/>
            <person name="Ruckert C."/>
        </authorList>
    </citation>
    <scope>NUCLEOTIDE SEQUENCE</scope>
    <source>
        <strain evidence="1">JCM 3313</strain>
    </source>
</reference>
<name>A0A918AM06_9PSEU</name>
<dbReference type="Proteomes" id="UP000639606">
    <property type="component" value="Unassembled WGS sequence"/>
</dbReference>
<evidence type="ECO:0000313" key="1">
    <source>
        <dbReference type="EMBL" id="GGP50644.1"/>
    </source>
</evidence>
<evidence type="ECO:0008006" key="3">
    <source>
        <dbReference type="Google" id="ProtNLM"/>
    </source>
</evidence>
<dbReference type="RefSeq" id="WP_189223231.1">
    <property type="nucleotide sequence ID" value="NZ_BMRG01000003.1"/>
</dbReference>